<keyword evidence="8 9" id="KW-0472">Membrane</keyword>
<dbReference type="GeneID" id="64053791"/>
<evidence type="ECO:0000256" key="7">
    <source>
        <dbReference type="ARBA" id="ARBA00022989"/>
    </source>
</evidence>
<keyword evidence="7 9" id="KW-1133">Transmembrane helix</keyword>
<sequence length="152" mass="16456">MSSMKSILNDLKKNLMTGISYMMPIIIIAGVTMGVSSLLGSVFFNVNEFTEEVLAAQGSPMLDFITWCYDSGSLMFTLMYPVFSGYIAFGIANRPGIAPGFLGGLLVEQMGTGFLGAILAGFAAGYSIKWLNKNIKINTQLKLESSKIQFIP</sequence>
<dbReference type="Proteomes" id="UP000236214">
    <property type="component" value="Unassembled WGS sequence"/>
</dbReference>
<organism evidence="11 12">
    <name type="scientific">Tetragenococcus halophilus subsp. halophilus</name>
    <dbReference type="NCBI Taxonomy" id="1513897"/>
    <lineage>
        <taxon>Bacteria</taxon>
        <taxon>Bacillati</taxon>
        <taxon>Bacillota</taxon>
        <taxon>Bacilli</taxon>
        <taxon>Lactobacillales</taxon>
        <taxon>Enterococcaceae</taxon>
        <taxon>Tetragenococcus</taxon>
    </lineage>
</organism>
<evidence type="ECO:0000256" key="5">
    <source>
        <dbReference type="ARBA" id="ARBA00022683"/>
    </source>
</evidence>
<evidence type="ECO:0000256" key="2">
    <source>
        <dbReference type="ARBA" id="ARBA00022448"/>
    </source>
</evidence>
<dbReference type="AlphaFoldDB" id="A0A2H6CVW4"/>
<feature type="transmembrane region" description="Helical" evidence="9">
    <location>
        <begin position="64"/>
        <end position="89"/>
    </location>
</feature>
<dbReference type="GO" id="GO:0009401">
    <property type="term" value="P:phosphoenolpyruvate-dependent sugar phosphotransferase system"/>
    <property type="evidence" value="ECO:0007669"/>
    <property type="project" value="UniProtKB-KW"/>
</dbReference>
<name>A0A2H6CVW4_TETHA</name>
<dbReference type="InterPro" id="IPR050864">
    <property type="entry name" value="Bacterial_PTS_Sugar_Transport"/>
</dbReference>
<evidence type="ECO:0000256" key="3">
    <source>
        <dbReference type="ARBA" id="ARBA00022475"/>
    </source>
</evidence>
<dbReference type="InterPro" id="IPR013014">
    <property type="entry name" value="PTS_EIIC_2"/>
</dbReference>
<comment type="caution">
    <text evidence="11">The sequence shown here is derived from an EMBL/GenBank/DDBJ whole genome shotgun (WGS) entry which is preliminary data.</text>
</comment>
<proteinExistence type="predicted"/>
<comment type="subcellular location">
    <subcellularLocation>
        <location evidence="1">Cell membrane</location>
        <topology evidence="1">Multi-pass membrane protein</topology>
    </subcellularLocation>
</comment>
<dbReference type="GO" id="GO:0005886">
    <property type="term" value="C:plasma membrane"/>
    <property type="evidence" value="ECO:0007669"/>
    <property type="project" value="UniProtKB-SubCell"/>
</dbReference>
<keyword evidence="3" id="KW-1003">Cell membrane</keyword>
<keyword evidence="4" id="KW-0762">Sugar transport</keyword>
<evidence type="ECO:0000256" key="1">
    <source>
        <dbReference type="ARBA" id="ARBA00004651"/>
    </source>
</evidence>
<keyword evidence="2" id="KW-0813">Transport</keyword>
<keyword evidence="12" id="KW-1185">Reference proteome</keyword>
<accession>A0A2H6CVW4</accession>
<dbReference type="PANTHER" id="PTHR30505:SF0">
    <property type="entry name" value="FRUCTOSE-LIKE PTS SYSTEM EIIBC COMPONENT-RELATED"/>
    <property type="match status" value="1"/>
</dbReference>
<dbReference type="EMBL" id="BDEC01000129">
    <property type="protein sequence ID" value="GBD69129.1"/>
    <property type="molecule type" value="Genomic_DNA"/>
</dbReference>
<feature type="domain" description="PTS EIIC type-2" evidence="10">
    <location>
        <begin position="11"/>
        <end position="152"/>
    </location>
</feature>
<reference evidence="11 12" key="1">
    <citation type="submission" date="2016-05" db="EMBL/GenBank/DDBJ databases">
        <title>Whole genome sequencing of Tetragenococcus halophilus subsp. halophilus NISL 7118.</title>
        <authorList>
            <person name="Shiwa Y."/>
            <person name="Nishimura I."/>
            <person name="Yoshikawa H."/>
            <person name="Koyama Y."/>
            <person name="Oguma T."/>
        </authorList>
    </citation>
    <scope>NUCLEOTIDE SEQUENCE [LARGE SCALE GENOMIC DNA]</scope>
    <source>
        <strain evidence="11 12">NISL 7118</strain>
    </source>
</reference>
<dbReference type="Pfam" id="PF02378">
    <property type="entry name" value="PTS_EIIC"/>
    <property type="match status" value="1"/>
</dbReference>
<evidence type="ECO:0000256" key="8">
    <source>
        <dbReference type="ARBA" id="ARBA00023136"/>
    </source>
</evidence>
<feature type="transmembrane region" description="Helical" evidence="9">
    <location>
        <begin position="101"/>
        <end position="124"/>
    </location>
</feature>
<dbReference type="InterPro" id="IPR003352">
    <property type="entry name" value="PTS_EIIC"/>
</dbReference>
<keyword evidence="5" id="KW-0598">Phosphotransferase system</keyword>
<evidence type="ECO:0000256" key="6">
    <source>
        <dbReference type="ARBA" id="ARBA00022692"/>
    </source>
</evidence>
<evidence type="ECO:0000313" key="12">
    <source>
        <dbReference type="Proteomes" id="UP000236214"/>
    </source>
</evidence>
<dbReference type="PROSITE" id="PS51104">
    <property type="entry name" value="PTS_EIIC_TYPE_2"/>
    <property type="match status" value="1"/>
</dbReference>
<evidence type="ECO:0000313" key="11">
    <source>
        <dbReference type="EMBL" id="GBD69129.1"/>
    </source>
</evidence>
<evidence type="ECO:0000256" key="9">
    <source>
        <dbReference type="SAM" id="Phobius"/>
    </source>
</evidence>
<gene>
    <name evidence="11" type="ORF">TEHN7118_1935</name>
</gene>
<evidence type="ECO:0000259" key="10">
    <source>
        <dbReference type="PROSITE" id="PS51104"/>
    </source>
</evidence>
<keyword evidence="6 9" id="KW-0812">Transmembrane</keyword>
<feature type="transmembrane region" description="Helical" evidence="9">
    <location>
        <begin position="21"/>
        <end position="44"/>
    </location>
</feature>
<dbReference type="PANTHER" id="PTHR30505">
    <property type="entry name" value="FRUCTOSE-LIKE PERMEASE"/>
    <property type="match status" value="1"/>
</dbReference>
<evidence type="ECO:0000256" key="4">
    <source>
        <dbReference type="ARBA" id="ARBA00022597"/>
    </source>
</evidence>
<dbReference type="GO" id="GO:0008982">
    <property type="term" value="F:protein-N(PI)-phosphohistidine-sugar phosphotransferase activity"/>
    <property type="evidence" value="ECO:0007669"/>
    <property type="project" value="InterPro"/>
</dbReference>
<dbReference type="GO" id="GO:0090563">
    <property type="term" value="F:protein-phosphocysteine-sugar phosphotransferase activity"/>
    <property type="evidence" value="ECO:0007669"/>
    <property type="project" value="TreeGrafter"/>
</dbReference>
<dbReference type="RefSeq" id="WP_069028844.1">
    <property type="nucleotide sequence ID" value="NZ_BDEC01000129.1"/>
</dbReference>
<protein>
    <recommendedName>
        <fullName evidence="10">PTS EIIC type-2 domain-containing protein</fullName>
    </recommendedName>
</protein>